<feature type="transmembrane region" description="Helical" evidence="8">
    <location>
        <begin position="162"/>
        <end position="189"/>
    </location>
</feature>
<feature type="transmembrane region" description="Helical" evidence="8">
    <location>
        <begin position="204"/>
        <end position="222"/>
    </location>
</feature>
<sequence length="510" mass="56575">MTERGCLLLFAALGFLLGAWNVPLFDLDEGAFSEATLEMLDSGNYISTTLDDAPRYDKPMLTYWLQGISVHLLGRHELAFRLPSILCATLWMWLIYGFVREREHERGEALVAAGAVSLGLMSSIVGHAATADALLNLLIASAGLDIFRWYERPRRRLLMRVYLAIGLGLLAKGPVALAIPGAASLIFFASQGRMRLWWRAVLDPLGWLLIAAVVAPWVTLSLHQDGGTFLRHFLLDHNVGRYEDTMQHHGGHWWFYLAALPVIVLPFTGVLRAALWPQDGHDTFDRYGLIWFVVVLLLFSFSATQLPHYLLYGATPLFVLIGRHHRQVRWRRLALLPALLLLVLLAALPWALPRIAAQTHRAYEFGVLTLAAPQFDIAYARFAGLAVLIALGAIAVAPRRWPLALLLIAGLQAGLIWGVAAPRFARAYQEPTRDAALRARDLRLPTVSYRTHLPSFSVYRGAPTPSGLPAPGTLVFARIDKLAALHDALPGVEWSTEFQRGGVALLRRAP</sequence>
<dbReference type="Proteomes" id="UP000653472">
    <property type="component" value="Unassembled WGS sequence"/>
</dbReference>
<gene>
    <name evidence="10" type="ORF">G7Y82_15225</name>
</gene>
<protein>
    <submittedName>
        <fullName evidence="10">Glycosyltransferase family 39 protein</fullName>
    </submittedName>
</protein>
<name>A0A969WBT5_9GAMM</name>
<evidence type="ECO:0000256" key="1">
    <source>
        <dbReference type="ARBA" id="ARBA00004651"/>
    </source>
</evidence>
<keyword evidence="6 8" id="KW-1133">Transmembrane helix</keyword>
<dbReference type="PANTHER" id="PTHR33908:SF3">
    <property type="entry name" value="UNDECAPRENYL PHOSPHATE-ALPHA-4-AMINO-4-DEOXY-L-ARABINOSE ARABINOSYL TRANSFERASE"/>
    <property type="match status" value="1"/>
</dbReference>
<evidence type="ECO:0000256" key="6">
    <source>
        <dbReference type="ARBA" id="ARBA00022989"/>
    </source>
</evidence>
<dbReference type="GO" id="GO:0009103">
    <property type="term" value="P:lipopolysaccharide biosynthetic process"/>
    <property type="evidence" value="ECO:0007669"/>
    <property type="project" value="UniProtKB-ARBA"/>
</dbReference>
<feature type="domain" description="Glycosyltransferase RgtA/B/C/D-like" evidence="9">
    <location>
        <begin position="57"/>
        <end position="218"/>
    </location>
</feature>
<dbReference type="RefSeq" id="WP_168148994.1">
    <property type="nucleotide sequence ID" value="NZ_JAAVXB010000009.1"/>
</dbReference>
<evidence type="ECO:0000259" key="9">
    <source>
        <dbReference type="Pfam" id="PF13231"/>
    </source>
</evidence>
<feature type="transmembrane region" description="Helical" evidence="8">
    <location>
        <begin position="377"/>
        <end position="396"/>
    </location>
</feature>
<evidence type="ECO:0000256" key="7">
    <source>
        <dbReference type="ARBA" id="ARBA00023136"/>
    </source>
</evidence>
<dbReference type="GO" id="GO:0005886">
    <property type="term" value="C:plasma membrane"/>
    <property type="evidence" value="ECO:0007669"/>
    <property type="project" value="UniProtKB-SubCell"/>
</dbReference>
<dbReference type="InterPro" id="IPR050297">
    <property type="entry name" value="LipidA_mod_glycosyltrf_83"/>
</dbReference>
<dbReference type="InterPro" id="IPR038731">
    <property type="entry name" value="RgtA/B/C-like"/>
</dbReference>
<keyword evidence="5 8" id="KW-0812">Transmembrane</keyword>
<evidence type="ECO:0000256" key="2">
    <source>
        <dbReference type="ARBA" id="ARBA00022475"/>
    </source>
</evidence>
<evidence type="ECO:0000256" key="5">
    <source>
        <dbReference type="ARBA" id="ARBA00022692"/>
    </source>
</evidence>
<feature type="transmembrane region" description="Helical" evidence="8">
    <location>
        <begin position="133"/>
        <end position="150"/>
    </location>
</feature>
<dbReference type="AlphaFoldDB" id="A0A969WBT5"/>
<evidence type="ECO:0000256" key="8">
    <source>
        <dbReference type="SAM" id="Phobius"/>
    </source>
</evidence>
<feature type="transmembrane region" description="Helical" evidence="8">
    <location>
        <begin position="333"/>
        <end position="352"/>
    </location>
</feature>
<proteinExistence type="predicted"/>
<evidence type="ECO:0000256" key="4">
    <source>
        <dbReference type="ARBA" id="ARBA00022679"/>
    </source>
</evidence>
<feature type="transmembrane region" description="Helical" evidence="8">
    <location>
        <begin position="78"/>
        <end position="97"/>
    </location>
</feature>
<dbReference type="PANTHER" id="PTHR33908">
    <property type="entry name" value="MANNOSYLTRANSFERASE YKCB-RELATED"/>
    <property type="match status" value="1"/>
</dbReference>
<reference evidence="10" key="1">
    <citation type="submission" date="2020-03" db="EMBL/GenBank/DDBJ databases">
        <title>Solimonas marina sp. nov., isolated from deep seawater of the Pacific Ocean.</title>
        <authorList>
            <person name="Liu X."/>
            <person name="Lai Q."/>
            <person name="Sun F."/>
            <person name="Gai Y."/>
            <person name="Li G."/>
            <person name="Shao Z."/>
        </authorList>
    </citation>
    <scope>NUCLEOTIDE SEQUENCE</scope>
    <source>
        <strain evidence="10">C16B3</strain>
    </source>
</reference>
<keyword evidence="4" id="KW-0808">Transferase</keyword>
<evidence type="ECO:0000256" key="3">
    <source>
        <dbReference type="ARBA" id="ARBA00022676"/>
    </source>
</evidence>
<dbReference type="GO" id="GO:0016763">
    <property type="term" value="F:pentosyltransferase activity"/>
    <property type="evidence" value="ECO:0007669"/>
    <property type="project" value="TreeGrafter"/>
</dbReference>
<feature type="transmembrane region" description="Helical" evidence="8">
    <location>
        <begin position="288"/>
        <end position="312"/>
    </location>
</feature>
<accession>A0A969WBT5</accession>
<evidence type="ECO:0000313" key="11">
    <source>
        <dbReference type="Proteomes" id="UP000653472"/>
    </source>
</evidence>
<keyword evidence="11" id="KW-1185">Reference proteome</keyword>
<feature type="transmembrane region" description="Helical" evidence="8">
    <location>
        <begin position="109"/>
        <end position="127"/>
    </location>
</feature>
<comment type="subcellular location">
    <subcellularLocation>
        <location evidence="1">Cell membrane</location>
        <topology evidence="1">Multi-pass membrane protein</topology>
    </subcellularLocation>
</comment>
<evidence type="ECO:0000313" key="10">
    <source>
        <dbReference type="EMBL" id="NKF23668.1"/>
    </source>
</evidence>
<keyword evidence="7 8" id="KW-0472">Membrane</keyword>
<comment type="caution">
    <text evidence="10">The sequence shown here is derived from an EMBL/GenBank/DDBJ whole genome shotgun (WGS) entry which is preliminary data.</text>
</comment>
<dbReference type="GO" id="GO:0010041">
    <property type="term" value="P:response to iron(III) ion"/>
    <property type="evidence" value="ECO:0007669"/>
    <property type="project" value="TreeGrafter"/>
</dbReference>
<feature type="transmembrane region" description="Helical" evidence="8">
    <location>
        <begin position="403"/>
        <end position="420"/>
    </location>
</feature>
<keyword evidence="2" id="KW-1003">Cell membrane</keyword>
<dbReference type="Pfam" id="PF13231">
    <property type="entry name" value="PMT_2"/>
    <property type="match status" value="1"/>
</dbReference>
<keyword evidence="3" id="KW-0328">Glycosyltransferase</keyword>
<dbReference type="EMBL" id="JAAVXB010000009">
    <property type="protein sequence ID" value="NKF23668.1"/>
    <property type="molecule type" value="Genomic_DNA"/>
</dbReference>
<organism evidence="10 11">
    <name type="scientific">Solimonas marina</name>
    <dbReference type="NCBI Taxonomy" id="2714601"/>
    <lineage>
        <taxon>Bacteria</taxon>
        <taxon>Pseudomonadati</taxon>
        <taxon>Pseudomonadota</taxon>
        <taxon>Gammaproteobacteria</taxon>
        <taxon>Nevskiales</taxon>
        <taxon>Nevskiaceae</taxon>
        <taxon>Solimonas</taxon>
    </lineage>
</organism>
<feature type="transmembrane region" description="Helical" evidence="8">
    <location>
        <begin position="253"/>
        <end position="276"/>
    </location>
</feature>